<dbReference type="EMBL" id="JBAHYK010000242">
    <property type="protein sequence ID" value="KAL0576169.1"/>
    <property type="molecule type" value="Genomic_DNA"/>
</dbReference>
<dbReference type="Gene3D" id="3.20.20.190">
    <property type="entry name" value="Phosphatidylinositol (PI) phosphodiesterase"/>
    <property type="match status" value="1"/>
</dbReference>
<protein>
    <recommendedName>
        <fullName evidence="1">GP-PDE domain-containing protein</fullName>
    </recommendedName>
</protein>
<organism evidence="2 3">
    <name type="scientific">Marasmius crinis-equi</name>
    <dbReference type="NCBI Taxonomy" id="585013"/>
    <lineage>
        <taxon>Eukaryota</taxon>
        <taxon>Fungi</taxon>
        <taxon>Dikarya</taxon>
        <taxon>Basidiomycota</taxon>
        <taxon>Agaricomycotina</taxon>
        <taxon>Agaricomycetes</taxon>
        <taxon>Agaricomycetidae</taxon>
        <taxon>Agaricales</taxon>
        <taxon>Marasmiineae</taxon>
        <taxon>Marasmiaceae</taxon>
        <taxon>Marasmius</taxon>
    </lineage>
</organism>
<evidence type="ECO:0000313" key="2">
    <source>
        <dbReference type="EMBL" id="KAL0576169.1"/>
    </source>
</evidence>
<sequence length="221" mass="25508">MKPENHHVKFNIDVKVQNDPDRLFSLMHKVISAQHDWETVLAPRLLLGLWHPRFLAYAKARMPYCDRSYLGNSPERAKKYFWDDCGTMSMSFGSMVGKDGERFRKDCKAAGKKLMIWTVNEPQQMMEVARWGADVIITDVTQTWLEFRKALGTDYEKEGGKYGRAFLWMQYQYYPPYQMFRQYVATRWLESVAGPFSIADLQIADAPYEPPAAAAAVKSAA</sequence>
<comment type="caution">
    <text evidence="2">The sequence shown here is derived from an EMBL/GenBank/DDBJ whole genome shotgun (WGS) entry which is preliminary data.</text>
</comment>
<dbReference type="InterPro" id="IPR030395">
    <property type="entry name" value="GP_PDE_dom"/>
</dbReference>
<dbReference type="Proteomes" id="UP001465976">
    <property type="component" value="Unassembled WGS sequence"/>
</dbReference>
<dbReference type="SUPFAM" id="SSF51695">
    <property type="entry name" value="PLC-like phosphodiesterases"/>
    <property type="match status" value="1"/>
</dbReference>
<dbReference type="PANTHER" id="PTHR43805:SF1">
    <property type="entry name" value="GP-PDE DOMAIN-CONTAINING PROTEIN"/>
    <property type="match status" value="1"/>
</dbReference>
<keyword evidence="3" id="KW-1185">Reference proteome</keyword>
<evidence type="ECO:0000259" key="1">
    <source>
        <dbReference type="Pfam" id="PF03009"/>
    </source>
</evidence>
<gene>
    <name evidence="2" type="ORF">V5O48_005810</name>
</gene>
<proteinExistence type="predicted"/>
<feature type="domain" description="GP-PDE" evidence="1">
    <location>
        <begin position="6"/>
        <end position="141"/>
    </location>
</feature>
<dbReference type="InterPro" id="IPR017946">
    <property type="entry name" value="PLC-like_Pdiesterase_TIM-brl"/>
</dbReference>
<reference evidence="2 3" key="1">
    <citation type="submission" date="2024-02" db="EMBL/GenBank/DDBJ databases">
        <title>A draft genome for the cacao thread blight pathogen Marasmius crinis-equi.</title>
        <authorList>
            <person name="Cohen S.P."/>
            <person name="Baruah I.K."/>
            <person name="Amoako-Attah I."/>
            <person name="Bukari Y."/>
            <person name="Meinhardt L.W."/>
            <person name="Bailey B.A."/>
        </authorList>
    </citation>
    <scope>NUCLEOTIDE SEQUENCE [LARGE SCALE GENOMIC DNA]</scope>
    <source>
        <strain evidence="2 3">GH-76</strain>
    </source>
</reference>
<dbReference type="PANTHER" id="PTHR43805">
    <property type="entry name" value="GLYCEROPHOSPHORYL DIESTER PHOSPHODIESTERASE"/>
    <property type="match status" value="1"/>
</dbReference>
<evidence type="ECO:0000313" key="3">
    <source>
        <dbReference type="Proteomes" id="UP001465976"/>
    </source>
</evidence>
<accession>A0ABR3FM47</accession>
<dbReference type="Pfam" id="PF03009">
    <property type="entry name" value="GDPD"/>
    <property type="match status" value="1"/>
</dbReference>
<name>A0ABR3FM47_9AGAR</name>